<sequence length="643" mass="69835">MGRGAMNALPKLEKRASKESLAKKRESKKKPSPRNPLKELNNSSIPPLGSAEPPKRGCVRFLLADSSAKESLARSQSVPRTPRSAPPNHRNVASNPKNSTNGARYRISQKNASKSNLELPKELESRKASKSRPPDLFPRWNKRKPSSNGENPHPRLNLERGSEGKVGSCLASTPERTLLGSDSAKEGERKLISTPTSATTPPVQASISPEFTVEASAVAATPVCFAAGHVIARVHDRRKCRPRGILTIGRDELEIEKIHGGCPYPTLVSVTPPPLARASVHWLSSPSEIVSSGLGSSFDSSSKVLAAHCPAEASVEWLLPPCEDGDNMPKDEFLMGYWRSSLDDSSRKKSPELRGLLGLDSPALETTPSSGIGIQQTPPTGGSDSPFSMILERIAKISKSKLVRPQQEMGGSCHGSGDSSNEVHFICTPSSFSSSTKQKNLADSKMDAMAEALKTISLSPRSLNNDTSCQAPFPGLSFQFECLENPSSSVDLDRFQNLSCDWISTLKDDACAKEEILPSSQAIIPWREGTVSRIFELGELDHCQWLSEDEDSFIHHEEDRVRSIPDLELDPKNIGSTLKKQNEHIAPSGFGSVEFVFEAEKSEAKVLHPQGPTSCAESISIEGLVVDSSGDSDWAFFYKKPLI</sequence>
<dbReference type="AlphaFoldDB" id="A0A804KWY0"/>
<evidence type="ECO:0000313" key="2">
    <source>
        <dbReference type="EMBL" id="CAG1853707.1"/>
    </source>
</evidence>
<feature type="compositionally biased region" description="Basic and acidic residues" evidence="1">
    <location>
        <begin position="11"/>
        <end position="24"/>
    </location>
</feature>
<feature type="compositionally biased region" description="Basic and acidic residues" evidence="1">
    <location>
        <begin position="152"/>
        <end position="163"/>
    </location>
</feature>
<dbReference type="Proteomes" id="UP000012960">
    <property type="component" value="Unplaced"/>
</dbReference>
<dbReference type="EMBL" id="HG996476">
    <property type="protein sequence ID" value="CAG1853707.1"/>
    <property type="molecule type" value="Genomic_DNA"/>
</dbReference>
<organism evidence="3 4">
    <name type="scientific">Musa acuminata subsp. malaccensis</name>
    <name type="common">Wild banana</name>
    <name type="synonym">Musa malaccensis</name>
    <dbReference type="NCBI Taxonomy" id="214687"/>
    <lineage>
        <taxon>Eukaryota</taxon>
        <taxon>Viridiplantae</taxon>
        <taxon>Streptophyta</taxon>
        <taxon>Embryophyta</taxon>
        <taxon>Tracheophyta</taxon>
        <taxon>Spermatophyta</taxon>
        <taxon>Magnoliopsida</taxon>
        <taxon>Liliopsida</taxon>
        <taxon>Zingiberales</taxon>
        <taxon>Musaceae</taxon>
        <taxon>Musa</taxon>
    </lineage>
</organism>
<dbReference type="OrthoDB" id="1921902at2759"/>
<feature type="region of interest" description="Disordered" evidence="1">
    <location>
        <begin position="68"/>
        <end position="204"/>
    </location>
</feature>
<feature type="compositionally biased region" description="Basic and acidic residues" evidence="1">
    <location>
        <begin position="342"/>
        <end position="352"/>
    </location>
</feature>
<reference evidence="3" key="2">
    <citation type="submission" date="2021-05" db="UniProtKB">
        <authorList>
            <consortium name="EnsemblPlants"/>
        </authorList>
    </citation>
    <scope>IDENTIFICATION</scope>
    <source>
        <strain evidence="3">subsp. malaccensis</strain>
    </source>
</reference>
<feature type="region of interest" description="Disordered" evidence="1">
    <location>
        <begin position="342"/>
        <end position="384"/>
    </location>
</feature>
<feature type="region of interest" description="Disordered" evidence="1">
    <location>
        <begin position="1"/>
        <end position="56"/>
    </location>
</feature>
<dbReference type="FunCoup" id="A0A804KWY0">
    <property type="interactions" value="3600"/>
</dbReference>
<dbReference type="OMA" id="IVECVGH"/>
<gene>
    <name evidence="2" type="ORF">GSMUA_319330.1</name>
</gene>
<dbReference type="PANTHER" id="PTHR36022:SF1">
    <property type="entry name" value="GPI-ANCHORED ADHESIN-LIKE PROTEIN"/>
    <property type="match status" value="1"/>
</dbReference>
<dbReference type="EnsemblPlants" id="Ma10_t16410.1">
    <property type="protein sequence ID" value="Ma10_p16410.1"/>
    <property type="gene ID" value="Ma10_g16410"/>
</dbReference>
<feature type="compositionally biased region" description="Polar residues" evidence="1">
    <location>
        <begin position="91"/>
        <end position="116"/>
    </location>
</feature>
<proteinExistence type="predicted"/>
<keyword evidence="4" id="KW-1185">Reference proteome</keyword>
<evidence type="ECO:0000313" key="4">
    <source>
        <dbReference type="Proteomes" id="UP000012960"/>
    </source>
</evidence>
<reference evidence="2" key="1">
    <citation type="submission" date="2021-03" db="EMBL/GenBank/DDBJ databases">
        <authorList>
            <consortium name="Genoscope - CEA"/>
            <person name="William W."/>
        </authorList>
    </citation>
    <scope>NUCLEOTIDE SEQUENCE</scope>
    <source>
        <strain evidence="2">Doubled-haploid Pahang</strain>
    </source>
</reference>
<evidence type="ECO:0000256" key="1">
    <source>
        <dbReference type="SAM" id="MobiDB-lite"/>
    </source>
</evidence>
<accession>A0A804KWY0</accession>
<feature type="compositionally biased region" description="Polar residues" evidence="1">
    <location>
        <begin position="193"/>
        <end position="204"/>
    </location>
</feature>
<name>A0A804KWY0_MUSAM</name>
<dbReference type="Gramene" id="Ma10_t16410.1">
    <property type="protein sequence ID" value="Ma10_p16410.1"/>
    <property type="gene ID" value="Ma10_g16410"/>
</dbReference>
<protein>
    <submittedName>
        <fullName evidence="2">(wild Malaysian banana) hypothetical protein</fullName>
    </submittedName>
</protein>
<evidence type="ECO:0000313" key="3">
    <source>
        <dbReference type="EnsemblPlants" id="Ma10_p16410.1"/>
    </source>
</evidence>
<feature type="compositionally biased region" description="Polar residues" evidence="1">
    <location>
        <begin position="364"/>
        <end position="384"/>
    </location>
</feature>
<dbReference type="PANTHER" id="PTHR36022">
    <property type="entry name" value="GPI-ANCHORED ADHESIN-LIKE PROTEIN"/>
    <property type="match status" value="1"/>
</dbReference>